<dbReference type="InterPro" id="IPR029062">
    <property type="entry name" value="Class_I_gatase-like"/>
</dbReference>
<name>A0A7L5E498_9SPHI</name>
<dbReference type="InterPro" id="IPR040449">
    <property type="entry name" value="Peptidase_S66_N"/>
</dbReference>
<dbReference type="PANTHER" id="PTHR30237:SF2">
    <property type="entry name" value="MUREIN TETRAPEPTIDE CARBOXYPEPTIDASE"/>
    <property type="match status" value="1"/>
</dbReference>
<dbReference type="InterPro" id="IPR040921">
    <property type="entry name" value="Peptidase_S66C"/>
</dbReference>
<dbReference type="Pfam" id="PF17676">
    <property type="entry name" value="Peptidase_S66C"/>
    <property type="match status" value="1"/>
</dbReference>
<dbReference type="GO" id="GO:0004180">
    <property type="term" value="F:carboxypeptidase activity"/>
    <property type="evidence" value="ECO:0007669"/>
    <property type="project" value="UniProtKB-KW"/>
</dbReference>
<dbReference type="SUPFAM" id="SSF141986">
    <property type="entry name" value="LD-carboxypeptidase A C-terminal domain-like"/>
    <property type="match status" value="1"/>
</dbReference>
<feature type="active site" description="Charge relay system" evidence="6">
    <location>
        <position position="202"/>
    </location>
</feature>
<dbReference type="InterPro" id="IPR003507">
    <property type="entry name" value="S66_fam"/>
</dbReference>
<dbReference type="SUPFAM" id="SSF52317">
    <property type="entry name" value="Class I glutamine amidotransferase-like"/>
    <property type="match status" value="1"/>
</dbReference>
<protein>
    <submittedName>
        <fullName evidence="9">LD-carboxypeptidase</fullName>
    </submittedName>
</protein>
<evidence type="ECO:0000313" key="9">
    <source>
        <dbReference type="EMBL" id="QJD96524.1"/>
    </source>
</evidence>
<evidence type="ECO:0000256" key="1">
    <source>
        <dbReference type="ARBA" id="ARBA00010233"/>
    </source>
</evidence>
<dbReference type="GO" id="GO:0006508">
    <property type="term" value="P:proteolysis"/>
    <property type="evidence" value="ECO:0007669"/>
    <property type="project" value="UniProtKB-KW"/>
</dbReference>
<comment type="similarity">
    <text evidence="1">Belongs to the peptidase S66 family.</text>
</comment>
<evidence type="ECO:0000256" key="2">
    <source>
        <dbReference type="ARBA" id="ARBA00022645"/>
    </source>
</evidence>
<feature type="domain" description="LD-carboxypeptidase C-terminal" evidence="8">
    <location>
        <begin position="171"/>
        <end position="287"/>
    </location>
</feature>
<keyword evidence="2 9" id="KW-0121">Carboxypeptidase</keyword>
<dbReference type="Gene3D" id="3.50.30.60">
    <property type="entry name" value="LD-carboxypeptidase A C-terminal domain-like"/>
    <property type="match status" value="1"/>
</dbReference>
<dbReference type="Gene3D" id="3.40.50.10740">
    <property type="entry name" value="Class I glutamine amidotransferase-like"/>
    <property type="match status" value="1"/>
</dbReference>
<dbReference type="InterPro" id="IPR027461">
    <property type="entry name" value="Carboxypeptidase_A_C_sf"/>
</dbReference>
<feature type="active site" description="Nucleophile" evidence="6">
    <location>
        <position position="109"/>
    </location>
</feature>
<evidence type="ECO:0000259" key="8">
    <source>
        <dbReference type="Pfam" id="PF17676"/>
    </source>
</evidence>
<gene>
    <name evidence="9" type="ORF">HH214_11875</name>
</gene>
<dbReference type="PANTHER" id="PTHR30237">
    <property type="entry name" value="MURAMOYLTETRAPEPTIDE CARBOXYPEPTIDASE"/>
    <property type="match status" value="1"/>
</dbReference>
<dbReference type="Pfam" id="PF02016">
    <property type="entry name" value="Peptidase_S66"/>
    <property type="match status" value="1"/>
</dbReference>
<keyword evidence="10" id="KW-1185">Reference proteome</keyword>
<evidence type="ECO:0000259" key="7">
    <source>
        <dbReference type="Pfam" id="PF02016"/>
    </source>
</evidence>
<dbReference type="AlphaFoldDB" id="A0A7L5E498"/>
<accession>A0A7L5E498</accession>
<dbReference type="InterPro" id="IPR027478">
    <property type="entry name" value="LdcA_N"/>
</dbReference>
<evidence type="ECO:0000313" key="10">
    <source>
        <dbReference type="Proteomes" id="UP000503278"/>
    </source>
</evidence>
<keyword evidence="3" id="KW-0645">Protease</keyword>
<dbReference type="KEGG" id="mrob:HH214_11875"/>
<feature type="active site" description="Charge relay system" evidence="6">
    <location>
        <position position="272"/>
    </location>
</feature>
<organism evidence="9 10">
    <name type="scientific">Mucilaginibacter robiniae</name>
    <dbReference type="NCBI Taxonomy" id="2728022"/>
    <lineage>
        <taxon>Bacteria</taxon>
        <taxon>Pseudomonadati</taxon>
        <taxon>Bacteroidota</taxon>
        <taxon>Sphingobacteriia</taxon>
        <taxon>Sphingobacteriales</taxon>
        <taxon>Sphingobacteriaceae</taxon>
        <taxon>Mucilaginibacter</taxon>
    </lineage>
</organism>
<dbReference type="EMBL" id="CP051682">
    <property type="protein sequence ID" value="QJD96524.1"/>
    <property type="molecule type" value="Genomic_DNA"/>
</dbReference>
<proteinExistence type="inferred from homology"/>
<dbReference type="PIRSF" id="PIRSF028757">
    <property type="entry name" value="LD-carboxypeptidase"/>
    <property type="match status" value="1"/>
</dbReference>
<dbReference type="RefSeq" id="WP_169607929.1">
    <property type="nucleotide sequence ID" value="NZ_CP051682.1"/>
</dbReference>
<dbReference type="Proteomes" id="UP000503278">
    <property type="component" value="Chromosome"/>
</dbReference>
<evidence type="ECO:0000256" key="5">
    <source>
        <dbReference type="ARBA" id="ARBA00022825"/>
    </source>
</evidence>
<dbReference type="CDD" id="cd07025">
    <property type="entry name" value="Peptidase_S66"/>
    <property type="match status" value="1"/>
</dbReference>
<sequence>MSITPPFLRKGDRVAIVCPAKKLPHPMDDAVRLLQSWGLEVVLGETVTASHHQFAGTDELRTQDLQQFINDDSIKAIFAARGGYGTVRIIDSLRLYHLVTHPKWIIGFSDITVLHAHLYSIHELVTIHGQMPINLPDASLPSLETLRKALFGEPLSYQIPPHPLNRLGQTEGVLVGGNLAILVSIAGSVSDYQYDGKILFIEDVGEYLYAIDRMMYKMKRASKLKKLAGLIVGGFTDLKDNDIPFGQTAQEIILDAVKEYNYPVCFDFPAGHVADNRTLLLGKLVQLNVLKDRVTVNYL</sequence>
<evidence type="ECO:0000256" key="4">
    <source>
        <dbReference type="ARBA" id="ARBA00022801"/>
    </source>
</evidence>
<keyword evidence="4" id="KW-0378">Hydrolase</keyword>
<dbReference type="GO" id="GO:0008236">
    <property type="term" value="F:serine-type peptidase activity"/>
    <property type="evidence" value="ECO:0007669"/>
    <property type="project" value="UniProtKB-KW"/>
</dbReference>
<reference evidence="9 10" key="1">
    <citation type="submission" date="2020-04" db="EMBL/GenBank/DDBJ databases">
        <title>Genome sequencing of novel species.</title>
        <authorList>
            <person name="Heo J."/>
            <person name="Kim S.-J."/>
            <person name="Kim J.-S."/>
            <person name="Hong S.-B."/>
            <person name="Kwon S.-W."/>
        </authorList>
    </citation>
    <scope>NUCLEOTIDE SEQUENCE [LARGE SCALE GENOMIC DNA]</scope>
    <source>
        <strain evidence="9 10">F39-2</strain>
    </source>
</reference>
<feature type="domain" description="LD-carboxypeptidase N-terminal" evidence="7">
    <location>
        <begin position="14"/>
        <end position="129"/>
    </location>
</feature>
<evidence type="ECO:0000256" key="6">
    <source>
        <dbReference type="PIRSR" id="PIRSR028757-1"/>
    </source>
</evidence>
<evidence type="ECO:0000256" key="3">
    <source>
        <dbReference type="ARBA" id="ARBA00022670"/>
    </source>
</evidence>
<keyword evidence="5" id="KW-0720">Serine protease</keyword>